<dbReference type="SUPFAM" id="SSF55729">
    <property type="entry name" value="Acyl-CoA N-acyltransferases (Nat)"/>
    <property type="match status" value="1"/>
</dbReference>
<sequence>MKIRKLSYPEFEAEKQNLLAVLLEWQKMEKEYTSKNLFKSTNSNLLYHWKESVKDMVDFLKKNISEESVSRYKKNGFCFLIAEEDEEIQGIALGGGIRTYNWEANNFFGASGMYFEISEMLISASCMLSRCYPQETQTHKRVGKELLIAMVNHVSSMEKPYRVLGRPHFNNESAKQFFAKHLFQQSGGFLGYSYTLEVEHFKLIGKSMSRELIARENIWLIEDYDAGEKKSPCLV</sequence>
<keyword evidence="2" id="KW-1185">Reference proteome</keyword>
<dbReference type="InterPro" id="IPR016181">
    <property type="entry name" value="Acyl_CoA_acyltransferase"/>
</dbReference>
<name>A0ABY8ASM8_9GAMM</name>
<evidence type="ECO:0000313" key="2">
    <source>
        <dbReference type="Proteomes" id="UP001222087"/>
    </source>
</evidence>
<dbReference type="EMBL" id="CP119078">
    <property type="protein sequence ID" value="WED43513.1"/>
    <property type="molecule type" value="Genomic_DNA"/>
</dbReference>
<gene>
    <name evidence="1" type="ORF">PXX05_01705</name>
</gene>
<evidence type="ECO:0000313" key="1">
    <source>
        <dbReference type="EMBL" id="WED43513.1"/>
    </source>
</evidence>
<protein>
    <recommendedName>
        <fullName evidence="3">N-acetyltransferase domain-containing protein</fullName>
    </recommendedName>
</protein>
<dbReference type="RefSeq" id="WP_275089322.1">
    <property type="nucleotide sequence ID" value="NZ_CP119078.1"/>
</dbReference>
<accession>A0ABY8ASM8</accession>
<reference evidence="1 2" key="1">
    <citation type="submission" date="2023-02" db="EMBL/GenBank/DDBJ databases">
        <title>Genome Sequence of L. cardiaca H63T.</title>
        <authorList>
            <person name="Lopez A.E."/>
            <person name="Cianciotto N.P."/>
        </authorList>
    </citation>
    <scope>NUCLEOTIDE SEQUENCE [LARGE SCALE GENOMIC DNA]</scope>
    <source>
        <strain evidence="1 2">H63</strain>
    </source>
</reference>
<evidence type="ECO:0008006" key="3">
    <source>
        <dbReference type="Google" id="ProtNLM"/>
    </source>
</evidence>
<dbReference type="Proteomes" id="UP001222087">
    <property type="component" value="Chromosome"/>
</dbReference>
<dbReference type="Gene3D" id="3.40.630.30">
    <property type="match status" value="1"/>
</dbReference>
<organism evidence="1 2">
    <name type="scientific">Legionella cardiaca</name>
    <dbReference type="NCBI Taxonomy" id="1071983"/>
    <lineage>
        <taxon>Bacteria</taxon>
        <taxon>Pseudomonadati</taxon>
        <taxon>Pseudomonadota</taxon>
        <taxon>Gammaproteobacteria</taxon>
        <taxon>Legionellales</taxon>
        <taxon>Legionellaceae</taxon>
        <taxon>Legionella</taxon>
    </lineage>
</organism>
<proteinExistence type="predicted"/>